<proteinExistence type="predicted"/>
<dbReference type="Proteomes" id="UP000014923">
    <property type="component" value="Unassembled WGS sequence"/>
</dbReference>
<evidence type="ECO:0000313" key="1">
    <source>
        <dbReference type="EMBL" id="CDF57610.1"/>
    </source>
</evidence>
<sequence>MRRYIILLLFSFLFILTGCNDFTNAEKVKAPKNKLIPIKGTYRVESSDYIKDDLMGRSFVFKEDEFWDGVDRFNNITYKIKLVDMSEYLLYGYKIQNNINKGREVEVVSVLSGGNFLYDFIKVDSENIMVIYNNKLYRLKKTNDESFNISSWKRSIPNLKKYEQNFKDTALYLSIRHEEEEKTVYKTYYIGVSNGEVNEIYCTNDIFLPRKSGFWRISMDDYKIKVENISKGQEKVESRKEKIETMFINEMNKIKIDYVGNDYMALEEKQGNVDVLKIVPVDNPMQNKGVNISDLLGQEYKSLFEDVRKKILKDIRGTVLREDLKYENIGLMRKNGGFWIKGRVNYQTDYTTSYIDFNTGFIPPKKMVAYDNLCVQMKDIKDRVPQAIDAYTSPNKDIAVIVLPKAVEFYKIKNLRLVDKVGEIKLHNQDKIIMVEWSTGNYANLWRESFIKNNSVEVIKEGKQ</sequence>
<gene>
    <name evidence="1" type="ORF">TCEL_01524</name>
</gene>
<dbReference type="EMBL" id="CAVN010000088">
    <property type="protein sequence ID" value="CDF57610.1"/>
    <property type="molecule type" value="Genomic_DNA"/>
</dbReference>
<name>R7RQT2_9CLOT</name>
<dbReference type="HOGENOM" id="CLU_041109_0_0_9"/>
<keyword evidence="2" id="KW-1185">Reference proteome</keyword>
<reference evidence="1" key="1">
    <citation type="submission" date="2013-03" db="EMBL/GenBank/DDBJ databases">
        <title>Draft genome sequence of the hydrogen-ethanol-producing anaerobic alkalithermophilic Caloramator celere.</title>
        <authorList>
            <person name="Ciranna A."/>
            <person name="Larjo A."/>
            <person name="Kivisto A."/>
            <person name="Santala V."/>
            <person name="Roos C."/>
            <person name="Karp M."/>
        </authorList>
    </citation>
    <scope>NUCLEOTIDE SEQUENCE [LARGE SCALE GENOMIC DNA]</scope>
    <source>
        <strain evidence="1">DSM 8682</strain>
    </source>
</reference>
<dbReference type="PROSITE" id="PS51257">
    <property type="entry name" value="PROKAR_LIPOPROTEIN"/>
    <property type="match status" value="1"/>
</dbReference>
<dbReference type="RefSeq" id="WP_018660918.1">
    <property type="nucleotide sequence ID" value="NZ_HF952018.1"/>
</dbReference>
<evidence type="ECO:0000313" key="2">
    <source>
        <dbReference type="Proteomes" id="UP000014923"/>
    </source>
</evidence>
<dbReference type="AlphaFoldDB" id="R7RQT2"/>
<protein>
    <submittedName>
        <fullName evidence="1">Conserved protein</fullName>
    </submittedName>
</protein>
<organism evidence="1 2">
    <name type="scientific">Thermobrachium celere DSM 8682</name>
    <dbReference type="NCBI Taxonomy" id="941824"/>
    <lineage>
        <taxon>Bacteria</taxon>
        <taxon>Bacillati</taxon>
        <taxon>Bacillota</taxon>
        <taxon>Clostridia</taxon>
        <taxon>Eubacteriales</taxon>
        <taxon>Clostridiaceae</taxon>
        <taxon>Thermobrachium</taxon>
    </lineage>
</organism>
<dbReference type="eggNOG" id="ENOG502Z81P">
    <property type="taxonomic scope" value="Bacteria"/>
</dbReference>
<comment type="caution">
    <text evidence="1">The sequence shown here is derived from an EMBL/GenBank/DDBJ whole genome shotgun (WGS) entry which is preliminary data.</text>
</comment>
<accession>R7RQT2</accession>
<dbReference type="OrthoDB" id="2677224at2"/>